<organism evidence="2 3">
    <name type="scientific">Clostridium disporicum</name>
    <dbReference type="NCBI Taxonomy" id="84024"/>
    <lineage>
        <taxon>Bacteria</taxon>
        <taxon>Bacillati</taxon>
        <taxon>Bacillota</taxon>
        <taxon>Clostridia</taxon>
        <taxon>Eubacteriales</taxon>
        <taxon>Clostridiaceae</taxon>
        <taxon>Clostridium</taxon>
    </lineage>
</organism>
<dbReference type="InterPro" id="IPR029044">
    <property type="entry name" value="Nucleotide-diphossugar_trans"/>
</dbReference>
<dbReference type="InterPro" id="IPR005835">
    <property type="entry name" value="NTP_transferase_dom"/>
</dbReference>
<protein>
    <submittedName>
        <fullName evidence="2">dTDP-glucose pyrophosphorylase</fullName>
    </submittedName>
</protein>
<dbReference type="SUPFAM" id="SSF53448">
    <property type="entry name" value="Nucleotide-diphospho-sugar transferases"/>
    <property type="match status" value="1"/>
</dbReference>
<dbReference type="Pfam" id="PF00483">
    <property type="entry name" value="NTP_transferase"/>
    <property type="match status" value="1"/>
</dbReference>
<evidence type="ECO:0000259" key="1">
    <source>
        <dbReference type="Pfam" id="PF00483"/>
    </source>
</evidence>
<accession>A0A174LLX6</accession>
<reference evidence="2 3" key="1">
    <citation type="submission" date="2015-09" db="EMBL/GenBank/DDBJ databases">
        <authorList>
            <consortium name="Pathogen Informatics"/>
        </authorList>
    </citation>
    <scope>NUCLEOTIDE SEQUENCE [LARGE SCALE GENOMIC DNA]</scope>
    <source>
        <strain evidence="2 3">2789STDY5834856</strain>
    </source>
</reference>
<dbReference type="Gene3D" id="3.90.550.10">
    <property type="entry name" value="Spore Coat Polysaccharide Biosynthesis Protein SpsA, Chain A"/>
    <property type="match status" value="1"/>
</dbReference>
<dbReference type="AlphaFoldDB" id="A0A174LLX6"/>
<evidence type="ECO:0000313" key="2">
    <source>
        <dbReference type="EMBL" id="CUP23048.1"/>
    </source>
</evidence>
<feature type="domain" description="Nucleotidyl transferase" evidence="1">
    <location>
        <begin position="31"/>
        <end position="181"/>
    </location>
</feature>
<evidence type="ECO:0000313" key="3">
    <source>
        <dbReference type="Proteomes" id="UP000095594"/>
    </source>
</evidence>
<proteinExistence type="predicted"/>
<dbReference type="RefSeq" id="WP_055268385.1">
    <property type="nucleotide sequence ID" value="NZ_CABIXQ010000034.1"/>
</dbReference>
<sequence>MKPVLLVMAAGLGSRYGGLKQLDKIGPNGEIILELSSYDAIKAGFEKIVFILRKEIVEEFKELIGNKLSKFAEIEYVIQDMNNIPEGFEIPEGRIKPWGTGHAILCAKDVIKSPFLVINADDYYGQESFKLMYEYLNNNTEENHHAMVGYELKNTLSENGHVARGICTVENGELKEVVERTRIIKKGEAAYYTENEQEWIEVDYNSIVSMNMWGFMNSIFEITEKGFKYFLQNDLKDNPIKAEYYIPLIVSNLINSGKGKVKVMNSKDKWYGVTYQEDRVLVKEAIEKMINEGKYEKNLWEGIKRNGK</sequence>
<name>A0A174LLX6_9CLOT</name>
<dbReference type="OrthoDB" id="9779926at2"/>
<gene>
    <name evidence="2" type="ORF">ERS852471_03243</name>
</gene>
<dbReference type="EMBL" id="CYZX01000034">
    <property type="protein sequence ID" value="CUP23048.1"/>
    <property type="molecule type" value="Genomic_DNA"/>
</dbReference>
<dbReference type="Proteomes" id="UP000095594">
    <property type="component" value="Unassembled WGS sequence"/>
</dbReference>